<protein>
    <submittedName>
        <fullName evidence="1">Uncharacterized protein</fullName>
    </submittedName>
</protein>
<sequence>MDKQRNTLLEALSRQGSAMCADVLQLPANERPQDTLEQLDSIAVDIMKFVEPSDSKVNGFFASYYQVRGFDGLSARIIVRQCEEKWTRENEAKLTDIYNRMGWTHAASLIASAHPLRFPTSFTPF</sequence>
<evidence type="ECO:0000313" key="2">
    <source>
        <dbReference type="Proteomes" id="UP001381693"/>
    </source>
</evidence>
<dbReference type="AlphaFoldDB" id="A0AAN8WXS1"/>
<name>A0AAN8WXS1_HALRR</name>
<organism evidence="1 2">
    <name type="scientific">Halocaridina rubra</name>
    <name type="common">Hawaiian red shrimp</name>
    <dbReference type="NCBI Taxonomy" id="373956"/>
    <lineage>
        <taxon>Eukaryota</taxon>
        <taxon>Metazoa</taxon>
        <taxon>Ecdysozoa</taxon>
        <taxon>Arthropoda</taxon>
        <taxon>Crustacea</taxon>
        <taxon>Multicrustacea</taxon>
        <taxon>Malacostraca</taxon>
        <taxon>Eumalacostraca</taxon>
        <taxon>Eucarida</taxon>
        <taxon>Decapoda</taxon>
        <taxon>Pleocyemata</taxon>
        <taxon>Caridea</taxon>
        <taxon>Atyoidea</taxon>
        <taxon>Atyidae</taxon>
        <taxon>Halocaridina</taxon>
    </lineage>
</organism>
<evidence type="ECO:0000313" key="1">
    <source>
        <dbReference type="EMBL" id="KAK7068270.1"/>
    </source>
</evidence>
<dbReference type="Gene3D" id="1.25.40.710">
    <property type="match status" value="1"/>
</dbReference>
<keyword evidence="2" id="KW-1185">Reference proteome</keyword>
<gene>
    <name evidence="1" type="ORF">SK128_013039</name>
</gene>
<comment type="caution">
    <text evidence="1">The sequence shown here is derived from an EMBL/GenBank/DDBJ whole genome shotgun (WGS) entry which is preliminary data.</text>
</comment>
<dbReference type="InterPro" id="IPR046939">
    <property type="entry name" value="TPPII_C_sf"/>
</dbReference>
<proteinExistence type="predicted"/>
<dbReference type="EMBL" id="JAXCGZ010017338">
    <property type="protein sequence ID" value="KAK7068270.1"/>
    <property type="molecule type" value="Genomic_DNA"/>
</dbReference>
<accession>A0AAN8WXS1</accession>
<reference evidence="1 2" key="1">
    <citation type="submission" date="2023-11" db="EMBL/GenBank/DDBJ databases">
        <title>Halocaridina rubra genome assembly.</title>
        <authorList>
            <person name="Smith C."/>
        </authorList>
    </citation>
    <scope>NUCLEOTIDE SEQUENCE [LARGE SCALE GENOMIC DNA]</scope>
    <source>
        <strain evidence="1">EP-1</strain>
        <tissue evidence="1">Whole</tissue>
    </source>
</reference>
<dbReference type="Proteomes" id="UP001381693">
    <property type="component" value="Unassembled WGS sequence"/>
</dbReference>